<evidence type="ECO:0000313" key="1">
    <source>
        <dbReference type="EMBL" id="MFM0007799.1"/>
    </source>
</evidence>
<organism evidence="1 2">
    <name type="scientific">Paraburkholderia dipogonis</name>
    <dbReference type="NCBI Taxonomy" id="1211383"/>
    <lineage>
        <taxon>Bacteria</taxon>
        <taxon>Pseudomonadati</taxon>
        <taxon>Pseudomonadota</taxon>
        <taxon>Betaproteobacteria</taxon>
        <taxon>Burkholderiales</taxon>
        <taxon>Burkholderiaceae</taxon>
        <taxon>Paraburkholderia</taxon>
    </lineage>
</organism>
<dbReference type="CDD" id="cd00586">
    <property type="entry name" value="4HBT"/>
    <property type="match status" value="1"/>
</dbReference>
<keyword evidence="2" id="KW-1185">Reference proteome</keyword>
<dbReference type="Proteomes" id="UP001629230">
    <property type="component" value="Unassembled WGS sequence"/>
</dbReference>
<dbReference type="Pfam" id="PF13279">
    <property type="entry name" value="4HBT_2"/>
    <property type="match status" value="1"/>
</dbReference>
<name>A0ABW9B5V1_9BURK</name>
<dbReference type="RefSeq" id="WP_408182568.1">
    <property type="nucleotide sequence ID" value="NZ_JAQQEZ010000069.1"/>
</dbReference>
<proteinExistence type="predicted"/>
<evidence type="ECO:0000313" key="2">
    <source>
        <dbReference type="Proteomes" id="UP001629230"/>
    </source>
</evidence>
<protein>
    <submittedName>
        <fullName evidence="1">Acyl-CoA thioesterase</fullName>
    </submittedName>
</protein>
<sequence length="165" mass="18210">MTAFEGFDTGPSEWLISGQPFVVRRRVKWAECDPAGVVYTVNFSEYVISAANRFYAFLLGAPVEAGKDAQSFGTPVKALSFVFNKSLRPDELFDVSVTVMDVRERSFDLAIAGTNETGENIFSATLSPICIARPERRSISIPAEFRSRLMEVVAQRTALEQDAGD</sequence>
<reference evidence="1 2" key="1">
    <citation type="journal article" date="2024" name="Chem. Sci.">
        <title>Discovery of megapolipeptins by genome mining of a Burkholderiales bacteria collection.</title>
        <authorList>
            <person name="Paulo B.S."/>
            <person name="Recchia M.J.J."/>
            <person name="Lee S."/>
            <person name="Fergusson C.H."/>
            <person name="Romanowski S.B."/>
            <person name="Hernandez A."/>
            <person name="Krull N."/>
            <person name="Liu D.Y."/>
            <person name="Cavanagh H."/>
            <person name="Bos A."/>
            <person name="Gray C.A."/>
            <person name="Murphy B.T."/>
            <person name="Linington R.G."/>
            <person name="Eustaquio A.S."/>
        </authorList>
    </citation>
    <scope>NUCLEOTIDE SEQUENCE [LARGE SCALE GENOMIC DNA]</scope>
    <source>
        <strain evidence="1 2">RL17-350-BIC-A</strain>
    </source>
</reference>
<gene>
    <name evidence="1" type="ORF">PQR57_43570</name>
</gene>
<comment type="caution">
    <text evidence="1">The sequence shown here is derived from an EMBL/GenBank/DDBJ whole genome shotgun (WGS) entry which is preliminary data.</text>
</comment>
<dbReference type="InterPro" id="IPR029069">
    <property type="entry name" value="HotDog_dom_sf"/>
</dbReference>
<dbReference type="Gene3D" id="3.10.129.10">
    <property type="entry name" value="Hotdog Thioesterase"/>
    <property type="match status" value="1"/>
</dbReference>
<dbReference type="SUPFAM" id="SSF54637">
    <property type="entry name" value="Thioesterase/thiol ester dehydrase-isomerase"/>
    <property type="match status" value="1"/>
</dbReference>
<dbReference type="EMBL" id="JAQQEZ010000069">
    <property type="protein sequence ID" value="MFM0007799.1"/>
    <property type="molecule type" value="Genomic_DNA"/>
</dbReference>
<accession>A0ABW9B5V1</accession>